<evidence type="ECO:0000313" key="1">
    <source>
        <dbReference type="EMBL" id="SFH01947.1"/>
    </source>
</evidence>
<proteinExistence type="predicted"/>
<name>A0A1I2WMR4_9BACT</name>
<dbReference type="PANTHER" id="PTHR34352:SF1">
    <property type="entry name" value="PROTEIN YHFA"/>
    <property type="match status" value="1"/>
</dbReference>
<protein>
    <submittedName>
        <fullName evidence="1">Putative redox protein</fullName>
    </submittedName>
</protein>
<dbReference type="InterPro" id="IPR036102">
    <property type="entry name" value="OsmC/Ohrsf"/>
</dbReference>
<organism evidence="1 2">
    <name type="scientific">Pontibacter chinhatensis</name>
    <dbReference type="NCBI Taxonomy" id="1436961"/>
    <lineage>
        <taxon>Bacteria</taxon>
        <taxon>Pseudomonadati</taxon>
        <taxon>Bacteroidota</taxon>
        <taxon>Cytophagia</taxon>
        <taxon>Cytophagales</taxon>
        <taxon>Hymenobacteraceae</taxon>
        <taxon>Pontibacter</taxon>
    </lineage>
</organism>
<dbReference type="InterPro" id="IPR015946">
    <property type="entry name" value="KH_dom-like_a/b"/>
</dbReference>
<dbReference type="PANTHER" id="PTHR34352">
    <property type="entry name" value="PROTEIN YHFA"/>
    <property type="match status" value="1"/>
</dbReference>
<dbReference type="Proteomes" id="UP000198724">
    <property type="component" value="Unassembled WGS sequence"/>
</dbReference>
<dbReference type="InterPro" id="IPR003718">
    <property type="entry name" value="OsmC/Ohr_fam"/>
</dbReference>
<dbReference type="SUPFAM" id="SSF82784">
    <property type="entry name" value="OsmC-like"/>
    <property type="match status" value="1"/>
</dbReference>
<keyword evidence="2" id="KW-1185">Reference proteome</keyword>
<sequence length="178" mass="19715">MEKGSDESYIRRDFSSALINSKSTFNTTCGLSLQALLYKHMEVNLTRVDEDFHFVATGASGVEINIDGSPEIGGHNAGARPMEMLLMGLGGCSAIDVIQILKKKRQQIDSFKINVKAEREQGELPSVFKQIHIHFILGGPLEELKVQQAIQLSMDKYCSVAAILYKTATISYTFELVK</sequence>
<dbReference type="AlphaFoldDB" id="A0A1I2WMR4"/>
<gene>
    <name evidence="1" type="ORF">SAMN05421739_10586</name>
</gene>
<dbReference type="STRING" id="1436961.SAMN05421739_10586"/>
<dbReference type="EMBL" id="FOOT01000005">
    <property type="protein sequence ID" value="SFH01947.1"/>
    <property type="molecule type" value="Genomic_DNA"/>
</dbReference>
<reference evidence="2" key="1">
    <citation type="submission" date="2016-10" db="EMBL/GenBank/DDBJ databases">
        <authorList>
            <person name="Varghese N."/>
            <person name="Submissions S."/>
        </authorList>
    </citation>
    <scope>NUCLEOTIDE SEQUENCE [LARGE SCALE GENOMIC DNA]</scope>
    <source>
        <strain evidence="2">LP51</strain>
    </source>
</reference>
<dbReference type="Pfam" id="PF02566">
    <property type="entry name" value="OsmC"/>
    <property type="match status" value="1"/>
</dbReference>
<accession>A0A1I2WMR4</accession>
<evidence type="ECO:0000313" key="2">
    <source>
        <dbReference type="Proteomes" id="UP000198724"/>
    </source>
</evidence>
<dbReference type="Gene3D" id="3.30.300.20">
    <property type="match status" value="1"/>
</dbReference>